<name>A0A8T1VWL6_9STRA</name>
<dbReference type="Proteomes" id="UP000694044">
    <property type="component" value="Unassembled WGS sequence"/>
</dbReference>
<feature type="coiled-coil region" evidence="1">
    <location>
        <begin position="44"/>
        <end position="105"/>
    </location>
</feature>
<accession>A0A8T1VWL6</accession>
<organism evidence="3 4">
    <name type="scientific">Phytophthora pseudosyringae</name>
    <dbReference type="NCBI Taxonomy" id="221518"/>
    <lineage>
        <taxon>Eukaryota</taxon>
        <taxon>Sar</taxon>
        <taxon>Stramenopiles</taxon>
        <taxon>Oomycota</taxon>
        <taxon>Peronosporomycetes</taxon>
        <taxon>Peronosporales</taxon>
        <taxon>Peronosporaceae</taxon>
        <taxon>Phytophthora</taxon>
    </lineage>
</organism>
<keyword evidence="1" id="KW-0175">Coiled coil</keyword>
<evidence type="ECO:0008006" key="5">
    <source>
        <dbReference type="Google" id="ProtNLM"/>
    </source>
</evidence>
<dbReference type="EMBL" id="JAGDFM010000161">
    <property type="protein sequence ID" value="KAG7383954.1"/>
    <property type="molecule type" value="Genomic_DNA"/>
</dbReference>
<reference evidence="3" key="1">
    <citation type="submission" date="2021-02" db="EMBL/GenBank/DDBJ databases">
        <authorList>
            <person name="Palmer J.M."/>
        </authorList>
    </citation>
    <scope>NUCLEOTIDE SEQUENCE</scope>
    <source>
        <strain evidence="3">SCRP734</strain>
    </source>
</reference>
<evidence type="ECO:0000256" key="1">
    <source>
        <dbReference type="SAM" id="Coils"/>
    </source>
</evidence>
<evidence type="ECO:0000313" key="4">
    <source>
        <dbReference type="Proteomes" id="UP000694044"/>
    </source>
</evidence>
<evidence type="ECO:0000313" key="3">
    <source>
        <dbReference type="EMBL" id="KAG7383954.1"/>
    </source>
</evidence>
<feature type="compositionally biased region" description="Low complexity" evidence="2">
    <location>
        <begin position="7"/>
        <end position="18"/>
    </location>
</feature>
<keyword evidence="4" id="KW-1185">Reference proteome</keyword>
<sequence>MGSSGLIPPNRIQRPRPQTLDHPAVAVRDSNSMTQIDYTRHLTVEEAERKRVAARMELRRQRNNMRQAKHKMKNQQIVLDLEMNIRQLRDAIQQLQLQHEVVSTRIPTNSTVWSVVAEYFHLFRNGFKEPTVSLLPSDSETSLTSLQPRESFVQRDFFLATMAEEVVAGTGVGVQNLLENWRRLSKCQEDVEIELVRLDAGPGNNLLATVSSVSTMSEMVLRHGFPHLFENGELTPLGAKLLGQRMTMHGTVSFVWDEEKGRVAGLQHSVDMLTPMMQLLGNLDDVSRVFAHAHVTPESRLASS</sequence>
<dbReference type="CDD" id="cd14686">
    <property type="entry name" value="bZIP"/>
    <property type="match status" value="1"/>
</dbReference>
<dbReference type="OrthoDB" id="97003at2759"/>
<dbReference type="AlphaFoldDB" id="A0A8T1VWL6"/>
<gene>
    <name evidence="3" type="ORF">PHYPSEUDO_003173</name>
</gene>
<feature type="region of interest" description="Disordered" evidence="2">
    <location>
        <begin position="1"/>
        <end position="20"/>
    </location>
</feature>
<comment type="caution">
    <text evidence="3">The sequence shown here is derived from an EMBL/GenBank/DDBJ whole genome shotgun (WGS) entry which is preliminary data.</text>
</comment>
<evidence type="ECO:0000256" key="2">
    <source>
        <dbReference type="SAM" id="MobiDB-lite"/>
    </source>
</evidence>
<proteinExistence type="predicted"/>
<protein>
    <recommendedName>
        <fullName evidence="5">BZIP domain-containing protein</fullName>
    </recommendedName>
</protein>